<sequence>MQNSLDYAAIKDIVANKLRGELKTTHLIDVRGRDEVQSTGLIPTAINIPLDELESALKADHESFQKTYAVSKPLQDHTLVMYCKKGLRGMEGEKRARQCGYTNTAVYPGSWDDWSKNKKEQKEE</sequence>
<dbReference type="PANTHER" id="PTHR44086">
    <property type="entry name" value="THIOSULFATE SULFURTRANSFERASE RDL2, MITOCHONDRIAL-RELATED"/>
    <property type="match status" value="1"/>
</dbReference>
<dbReference type="GO" id="GO:0004792">
    <property type="term" value="F:thiosulfate-cyanide sulfurtransferase activity"/>
    <property type="evidence" value="ECO:0007669"/>
    <property type="project" value="TreeGrafter"/>
</dbReference>
<dbReference type="Gene3D" id="3.40.250.10">
    <property type="entry name" value="Rhodanese-like domain"/>
    <property type="match status" value="1"/>
</dbReference>
<feature type="domain" description="Rhodanese" evidence="1">
    <location>
        <begin position="21"/>
        <end position="123"/>
    </location>
</feature>
<dbReference type="VEuPathDB" id="TriTrypDB:TcG_05192"/>
<dbReference type="GO" id="GO:0005739">
    <property type="term" value="C:mitochondrion"/>
    <property type="evidence" value="ECO:0007669"/>
    <property type="project" value="TreeGrafter"/>
</dbReference>
<dbReference type="VEuPathDB" id="TriTrypDB:BCY84_06766"/>
<dbReference type="InterPro" id="IPR036873">
    <property type="entry name" value="Rhodanese-like_dom_sf"/>
</dbReference>
<dbReference type="Pfam" id="PF00581">
    <property type="entry name" value="Rhodanese"/>
    <property type="match status" value="1"/>
</dbReference>
<protein>
    <recommendedName>
        <fullName evidence="1">Rhodanese domain-containing protein</fullName>
    </recommendedName>
</protein>
<dbReference type="VEuPathDB" id="TriTrypDB:TcCL_NonESM13259"/>
<dbReference type="VEuPathDB" id="TriTrypDB:TcCLB.506753.130"/>
<accession>A0A2V2W5W7</accession>
<dbReference type="SUPFAM" id="SSF52821">
    <property type="entry name" value="Rhodanese/Cell cycle control phosphatase"/>
    <property type="match status" value="1"/>
</dbReference>
<dbReference type="VEuPathDB" id="TriTrypDB:TcCLB.510357.20"/>
<evidence type="ECO:0000313" key="2">
    <source>
        <dbReference type="EMBL" id="PWV03073.1"/>
    </source>
</evidence>
<dbReference type="VEuPathDB" id="TriTrypDB:C4B63_1g128c"/>
<reference evidence="2 3" key="1">
    <citation type="journal article" date="2018" name="Microb. Genom.">
        <title>Expanding an expanded genome: long-read sequencing of Trypanosoma cruzi.</title>
        <authorList>
            <person name="Berna L."/>
            <person name="Rodriguez M."/>
            <person name="Chiribao M.L."/>
            <person name="Parodi-Talice A."/>
            <person name="Pita S."/>
            <person name="Rijo G."/>
            <person name="Alvarez-Valin F."/>
            <person name="Robello C."/>
        </authorList>
    </citation>
    <scope>NUCLEOTIDE SEQUENCE [LARGE SCALE GENOMIC DNA]</scope>
    <source>
        <strain evidence="2 3">Dm28c</strain>
    </source>
</reference>
<dbReference type="InterPro" id="IPR001763">
    <property type="entry name" value="Rhodanese-like_dom"/>
</dbReference>
<gene>
    <name evidence="2" type="ORF">C4B63_1g128c</name>
</gene>
<dbReference type="VEuPathDB" id="TriTrypDB:C3747_161g23"/>
<proteinExistence type="predicted"/>
<dbReference type="EMBL" id="PRFA01000001">
    <property type="protein sequence ID" value="PWV03073.1"/>
    <property type="molecule type" value="Genomic_DNA"/>
</dbReference>
<dbReference type="PROSITE" id="PS50206">
    <property type="entry name" value="RHODANESE_3"/>
    <property type="match status" value="1"/>
</dbReference>
<evidence type="ECO:0000313" key="3">
    <source>
        <dbReference type="Proteomes" id="UP000246121"/>
    </source>
</evidence>
<organism evidence="2 3">
    <name type="scientific">Trypanosoma cruzi</name>
    <dbReference type="NCBI Taxonomy" id="5693"/>
    <lineage>
        <taxon>Eukaryota</taxon>
        <taxon>Discoba</taxon>
        <taxon>Euglenozoa</taxon>
        <taxon>Kinetoplastea</taxon>
        <taxon>Metakinetoplastina</taxon>
        <taxon>Trypanosomatida</taxon>
        <taxon>Trypanosomatidae</taxon>
        <taxon>Trypanosoma</taxon>
        <taxon>Schizotrypanum</taxon>
    </lineage>
</organism>
<dbReference type="VEuPathDB" id="TriTrypDB:TcYC6_0040600"/>
<dbReference type="VEuPathDB" id="TriTrypDB:TCDM_14255"/>
<name>A0A2V2W5W7_TRYCR</name>
<dbReference type="VEuPathDB" id="TriTrypDB:TcBrA4_0022850"/>
<evidence type="ECO:0000259" key="1">
    <source>
        <dbReference type="PROSITE" id="PS50206"/>
    </source>
</evidence>
<dbReference type="Proteomes" id="UP000246121">
    <property type="component" value="Unassembled WGS sequence"/>
</dbReference>
<comment type="caution">
    <text evidence="2">The sequence shown here is derived from an EMBL/GenBank/DDBJ whole genome shotgun (WGS) entry which is preliminary data.</text>
</comment>
<dbReference type="AlphaFoldDB" id="A0A2V2W5W7"/>
<dbReference type="SMART" id="SM00450">
    <property type="entry name" value="RHOD"/>
    <property type="match status" value="1"/>
</dbReference>
<dbReference type="PANTHER" id="PTHR44086:SF10">
    <property type="entry name" value="THIOSULFATE SULFURTRANSFERASE_RHODANESE-LIKE DOMAIN-CONTAINING PROTEIN 3"/>
    <property type="match status" value="1"/>
</dbReference>